<comment type="similarity">
    <text evidence="1 10">Belongs to the peptidase C54 family.</text>
</comment>
<dbReference type="SUPFAM" id="SSF54001">
    <property type="entry name" value="Cysteine proteinases"/>
    <property type="match status" value="1"/>
</dbReference>
<dbReference type="OrthoDB" id="2960936at2759"/>
<dbReference type="GO" id="GO:0005737">
    <property type="term" value="C:cytoplasm"/>
    <property type="evidence" value="ECO:0007669"/>
    <property type="project" value="UniProtKB-SubCell"/>
</dbReference>
<comment type="subcellular location">
    <subcellularLocation>
        <location evidence="10">Nucleus</location>
    </subcellularLocation>
    <subcellularLocation>
        <location evidence="10">Cytoplasm</location>
    </subcellularLocation>
</comment>
<keyword evidence="5 10" id="KW-0378">Hydrolase</keyword>
<dbReference type="GO" id="GO:0016485">
    <property type="term" value="P:protein processing"/>
    <property type="evidence" value="ECO:0007669"/>
    <property type="project" value="TreeGrafter"/>
</dbReference>
<feature type="compositionally biased region" description="Polar residues" evidence="11">
    <location>
        <begin position="260"/>
        <end position="271"/>
    </location>
</feature>
<keyword evidence="3 10" id="KW-0963">Cytoplasm</keyword>
<dbReference type="GO" id="GO:0004197">
    <property type="term" value="F:cysteine-type endopeptidase activity"/>
    <property type="evidence" value="ECO:0007669"/>
    <property type="project" value="TreeGrafter"/>
</dbReference>
<gene>
    <name evidence="13" type="ORF">RirG_033240</name>
</gene>
<dbReference type="Proteomes" id="UP000022910">
    <property type="component" value="Unassembled WGS sequence"/>
</dbReference>
<evidence type="ECO:0000256" key="10">
    <source>
        <dbReference type="RuleBase" id="RU363115"/>
    </source>
</evidence>
<dbReference type="GO" id="GO:0005634">
    <property type="term" value="C:nucleus"/>
    <property type="evidence" value="ECO:0007669"/>
    <property type="project" value="UniProtKB-SubCell"/>
</dbReference>
<dbReference type="GO" id="GO:0015031">
    <property type="term" value="P:protein transport"/>
    <property type="evidence" value="ECO:0007669"/>
    <property type="project" value="UniProtKB-KW"/>
</dbReference>
<feature type="region of interest" description="Disordered" evidence="11">
    <location>
        <begin position="201"/>
        <end position="224"/>
    </location>
</feature>
<keyword evidence="4 10" id="KW-0645">Protease</keyword>
<feature type="compositionally biased region" description="Low complexity" evidence="11">
    <location>
        <begin position="215"/>
        <end position="224"/>
    </location>
</feature>
<keyword evidence="6" id="KW-0788">Thiol protease</keyword>
<evidence type="ECO:0000259" key="12">
    <source>
        <dbReference type="Pfam" id="PF03416"/>
    </source>
</evidence>
<evidence type="ECO:0000256" key="3">
    <source>
        <dbReference type="ARBA" id="ARBA00022490"/>
    </source>
</evidence>
<feature type="region of interest" description="Disordered" evidence="11">
    <location>
        <begin position="249"/>
        <end position="293"/>
    </location>
</feature>
<organism evidence="13 14">
    <name type="scientific">Rhizophagus irregularis (strain DAOM 197198w)</name>
    <name type="common">Glomus intraradices</name>
    <dbReference type="NCBI Taxonomy" id="1432141"/>
    <lineage>
        <taxon>Eukaryota</taxon>
        <taxon>Fungi</taxon>
        <taxon>Fungi incertae sedis</taxon>
        <taxon>Mucoromycota</taxon>
        <taxon>Glomeromycotina</taxon>
        <taxon>Glomeromycetes</taxon>
        <taxon>Glomerales</taxon>
        <taxon>Glomeraceae</taxon>
        <taxon>Rhizophagus</taxon>
    </lineage>
</organism>
<feature type="region of interest" description="Disordered" evidence="11">
    <location>
        <begin position="346"/>
        <end position="435"/>
    </location>
</feature>
<evidence type="ECO:0000256" key="2">
    <source>
        <dbReference type="ARBA" id="ARBA00022448"/>
    </source>
</evidence>
<keyword evidence="8" id="KW-0072">Autophagy</keyword>
<feature type="compositionally biased region" description="Polar residues" evidence="11">
    <location>
        <begin position="1"/>
        <end position="13"/>
    </location>
</feature>
<evidence type="ECO:0000313" key="14">
    <source>
        <dbReference type="Proteomes" id="UP000022910"/>
    </source>
</evidence>
<keyword evidence="14" id="KW-1185">Reference proteome</keyword>
<evidence type="ECO:0000256" key="8">
    <source>
        <dbReference type="ARBA" id="ARBA00023006"/>
    </source>
</evidence>
<dbReference type="STRING" id="1432141.A0A015K3Q4"/>
<accession>A0A015K3Q4</accession>
<evidence type="ECO:0000313" key="13">
    <source>
        <dbReference type="EMBL" id="EXX76432.1"/>
    </source>
</evidence>
<dbReference type="AlphaFoldDB" id="A0A015K3Q4"/>
<dbReference type="PANTHER" id="PTHR22624:SF49">
    <property type="entry name" value="CYSTEINE PROTEASE"/>
    <property type="match status" value="1"/>
</dbReference>
<evidence type="ECO:0000256" key="7">
    <source>
        <dbReference type="ARBA" id="ARBA00022927"/>
    </source>
</evidence>
<comment type="function">
    <text evidence="10">Required for selective autophagic degradation of the nucleus (nucleophagy) as well as for mitophagy which contributes to regulate mitochondrial quantity and quality by eliminating the mitochondria to a basal level to fulfill cellular energy requirements and preventing excess ROS production.</text>
</comment>
<proteinExistence type="inferred from homology"/>
<dbReference type="EMBL" id="JEMT01012237">
    <property type="protein sequence ID" value="EXX76432.1"/>
    <property type="molecule type" value="Genomic_DNA"/>
</dbReference>
<dbReference type="Pfam" id="PF03416">
    <property type="entry name" value="Peptidase_C54"/>
    <property type="match status" value="1"/>
</dbReference>
<feature type="compositionally biased region" description="Low complexity" evidence="11">
    <location>
        <begin position="23"/>
        <end position="35"/>
    </location>
</feature>
<dbReference type="GO" id="GO:0000045">
    <property type="term" value="P:autophagosome assembly"/>
    <property type="evidence" value="ECO:0007669"/>
    <property type="project" value="TreeGrafter"/>
</dbReference>
<dbReference type="InterPro" id="IPR005078">
    <property type="entry name" value="Peptidase_C54"/>
</dbReference>
<dbReference type="InterPro" id="IPR038765">
    <property type="entry name" value="Papain-like_cys_pep_sf"/>
</dbReference>
<dbReference type="EC" id="3.4.22.-" evidence="10"/>
<feature type="compositionally biased region" description="Acidic residues" evidence="11">
    <location>
        <begin position="39"/>
        <end position="48"/>
    </location>
</feature>
<keyword evidence="7" id="KW-0653">Protein transport</keyword>
<dbReference type="GO" id="GO:0019786">
    <property type="term" value="F:protein-phosphatidylethanolamide deconjugating activity"/>
    <property type="evidence" value="ECO:0007669"/>
    <property type="project" value="InterPro"/>
</dbReference>
<keyword evidence="2" id="KW-0813">Transport</keyword>
<dbReference type="GO" id="GO:0034727">
    <property type="term" value="P:piecemeal microautophagy of the nucleus"/>
    <property type="evidence" value="ECO:0007669"/>
    <property type="project" value="TreeGrafter"/>
</dbReference>
<reference evidence="13 14" key="1">
    <citation type="submission" date="2014-02" db="EMBL/GenBank/DDBJ databases">
        <title>Single nucleus genome sequencing reveals high similarity among nuclei of an endomycorrhizal fungus.</title>
        <authorList>
            <person name="Lin K."/>
            <person name="Geurts R."/>
            <person name="Zhang Z."/>
            <person name="Limpens E."/>
            <person name="Saunders D.G."/>
            <person name="Mu D."/>
            <person name="Pang E."/>
            <person name="Cao H."/>
            <person name="Cha H."/>
            <person name="Lin T."/>
            <person name="Zhou Q."/>
            <person name="Shang Y."/>
            <person name="Li Y."/>
            <person name="Ivanov S."/>
            <person name="Sharma T."/>
            <person name="Velzen R.V."/>
            <person name="Ruijter N.D."/>
            <person name="Aanen D.K."/>
            <person name="Win J."/>
            <person name="Kamoun S."/>
            <person name="Bisseling T."/>
            <person name="Huang S."/>
        </authorList>
    </citation>
    <scope>NUCLEOTIDE SEQUENCE [LARGE SCALE GENOMIC DNA]</scope>
    <source>
        <strain evidence="14">DAOM197198w</strain>
    </source>
</reference>
<evidence type="ECO:0000256" key="4">
    <source>
        <dbReference type="ARBA" id="ARBA00022670"/>
    </source>
</evidence>
<dbReference type="PANTHER" id="PTHR22624">
    <property type="entry name" value="CYSTEINE PROTEASE ATG4"/>
    <property type="match status" value="1"/>
</dbReference>
<dbReference type="HOGENOM" id="CLU_316901_0_0_1"/>
<dbReference type="GO" id="GO:0000423">
    <property type="term" value="P:mitophagy"/>
    <property type="evidence" value="ECO:0007669"/>
    <property type="project" value="TreeGrafter"/>
</dbReference>
<comment type="caution">
    <text evidence="13">The sequence shown here is derived from an EMBL/GenBank/DDBJ whole genome shotgun (WGS) entry which is preliminary data.</text>
</comment>
<evidence type="ECO:0000256" key="11">
    <source>
        <dbReference type="SAM" id="MobiDB-lite"/>
    </source>
</evidence>
<dbReference type="InterPro" id="IPR046792">
    <property type="entry name" value="Peptidase_C54_cat"/>
</dbReference>
<comment type="catalytic activity">
    <reaction evidence="9">
        <text>[protein]-C-terminal L-amino acid-glycyl-phosphatidylethanolamide + H2O = [protein]-C-terminal L-amino acid-glycine + a 1,2-diacyl-sn-glycero-3-phosphoethanolamine</text>
        <dbReference type="Rhea" id="RHEA:67548"/>
        <dbReference type="Rhea" id="RHEA-COMP:17323"/>
        <dbReference type="Rhea" id="RHEA-COMP:17324"/>
        <dbReference type="ChEBI" id="CHEBI:15377"/>
        <dbReference type="ChEBI" id="CHEBI:64612"/>
        <dbReference type="ChEBI" id="CHEBI:172940"/>
        <dbReference type="ChEBI" id="CHEBI:172941"/>
    </reaction>
    <physiologicalReaction direction="left-to-right" evidence="9">
        <dbReference type="Rhea" id="RHEA:67549"/>
    </physiologicalReaction>
</comment>
<protein>
    <recommendedName>
        <fullName evidence="10">Cysteine protease</fullName>
        <ecNumber evidence="10">3.4.22.-</ecNumber>
    </recommendedName>
</protein>
<feature type="compositionally biased region" description="Low complexity" evidence="11">
    <location>
        <begin position="49"/>
        <end position="65"/>
    </location>
</feature>
<evidence type="ECO:0000256" key="9">
    <source>
        <dbReference type="ARBA" id="ARBA00029362"/>
    </source>
</evidence>
<feature type="domain" description="Peptidase C54 catalytic" evidence="12">
    <location>
        <begin position="530"/>
        <end position="801"/>
    </location>
</feature>
<evidence type="ECO:0000256" key="1">
    <source>
        <dbReference type="ARBA" id="ARBA00010958"/>
    </source>
</evidence>
<evidence type="ECO:0000256" key="6">
    <source>
        <dbReference type="ARBA" id="ARBA00022807"/>
    </source>
</evidence>
<feature type="compositionally biased region" description="Basic and acidic residues" evidence="11">
    <location>
        <begin position="381"/>
        <end position="402"/>
    </location>
</feature>
<sequence>MSPIQPNNNTTPSIKIFTPPSSPTTMATTTTTTTTGQTEEWDSVDDFSVDSLPAEESSSSSTNQSPFTPGSPPEEINGEEINEYDMPKNNSSAELLQKVGHWFYNSRLIQYMKSDERSRVKHNYSTESIWMLGVEYKFTEDGGTVNLPKPDRGEHARGGRASSLLNYMFGSSEEDEDYNDIQSNHERHHSDDFIRTHKLGKSRSFSQAPHEIDFQQQQQQQQQQQIGLFLLPKPKPNSPPGVIRRLRSLSLSRRSPPPDQKSQTPESSPPKNDSRILPGKKIRSLSSNRKQDISDSLNYEIRSSSSSSNLQKEIFSESLTNNSDQSKRLSLGPNLLRKYSSYDNQEFLGSNSQDKKPRRRTFSIFSGREKPKSSPSTRLYPHMETETDYDPKYLHDDSKRSSFGDICFSSEDENESNSSDTISRPSEDIDVGGLSGDNISAETVTRESTNSSDYPGVSIPKNNFPKDIEVSNYSNDKQKDRSIISIQTDMWVPQKTTETGSVRSLPPTPTSLYWPDSLGQLNSNQQKLLDFLLDFQSRIFCCYRKEFPPIEPAFHTTDTGWGCMHRTGQSLLAQGFLWVLLGRDWRLNKLQTEHDVLIYRKILRWFMDGPEPEQYYSIHNIARVGMSLDKKIGDWFGPATVAHALKRLSLTHKECPLAIYVPTDNTIYRSEIIDAATGEHDIGDQKPWKPVLILLSVRLGTDKLNPSYSDNLKALFTFPQFLGIAGGRPGRSLYFVAVQDDDLLYLDPHFVRPAINLSKTPEFPIEDYHSTIVRMMDISEMDPSMLLGFLCQSSQDFDNFCIRIEKLNSQFPLFTILNACPIPKLWPRKKSFSDVSLSEFSDRSPSIIIETVDDVDDDDLEDLEDIVTHEEDEDDCFISTKGDDDEILGNDDNINIINKNETNNNNNRSSHVVVENFELL</sequence>
<evidence type="ECO:0000256" key="5">
    <source>
        <dbReference type="ARBA" id="ARBA00022801"/>
    </source>
</evidence>
<feature type="region of interest" description="Disordered" evidence="11">
    <location>
        <begin position="1"/>
        <end position="86"/>
    </location>
</feature>
<keyword evidence="10" id="KW-0539">Nucleus</keyword>
<name>A0A015K3Q4_RHIIW</name>
<dbReference type="GO" id="GO:0035973">
    <property type="term" value="P:aggrephagy"/>
    <property type="evidence" value="ECO:0007669"/>
    <property type="project" value="TreeGrafter"/>
</dbReference>